<dbReference type="Pfam" id="PF00462">
    <property type="entry name" value="Glutaredoxin"/>
    <property type="match status" value="1"/>
</dbReference>
<dbReference type="GO" id="GO:0034599">
    <property type="term" value="P:cellular response to oxidative stress"/>
    <property type="evidence" value="ECO:0007669"/>
    <property type="project" value="TreeGrafter"/>
</dbReference>
<proteinExistence type="predicted"/>
<evidence type="ECO:0000256" key="1">
    <source>
        <dbReference type="SAM" id="MobiDB-lite"/>
    </source>
</evidence>
<feature type="compositionally biased region" description="Pro residues" evidence="1">
    <location>
        <begin position="242"/>
        <end position="256"/>
    </location>
</feature>
<sequence>MVRWLLGVFASVVADVSNWGAQDYWVHTSTWYAAHCTCLCLHLCGHPTEYMKTHFVSNGLQARNYDWSSPACDAPLASFTPSAVLAVGQTTLQTHFPTAGSHTLQDMWSPTSPSDGNVPNFGFPCGGLHDEAYLRTTVQLSKYLQPPAFWTTNIGQEVQVDDVRAAYYDHLGVNVVLRCLDGAISDVVTCWDKRAPYIFQVDQADQEIYPKNLVECPYEIQTQDSCTNTTSLIMTWNAPTYPPTPAPATTPVPPTTKAPQTTPGTTPKPPTSAPLTTLAPTPSPSGEDPHEVEVWVKFFERNARCAIFGETGCTYCAKAKALLESKKAKYDYFGVWTDNPDHIPNGMDVYNALVRLTKQDTLPNIWIGGKFIGGSDDLQALETAGKLDQLLKDAKCT</sequence>
<organism evidence="5 6">
    <name type="scientific">Aphanomyces stellatus</name>
    <dbReference type="NCBI Taxonomy" id="120398"/>
    <lineage>
        <taxon>Eukaryota</taxon>
        <taxon>Sar</taxon>
        <taxon>Stramenopiles</taxon>
        <taxon>Oomycota</taxon>
        <taxon>Saprolegniomycetes</taxon>
        <taxon>Saprolegniales</taxon>
        <taxon>Verrucalvaceae</taxon>
        <taxon>Aphanomyces</taxon>
    </lineage>
</organism>
<dbReference type="Gene3D" id="3.40.30.10">
    <property type="entry name" value="Glutaredoxin"/>
    <property type="match status" value="1"/>
</dbReference>
<feature type="signal peptide" evidence="2">
    <location>
        <begin position="1"/>
        <end position="20"/>
    </location>
</feature>
<dbReference type="GO" id="GO:0003723">
    <property type="term" value="F:RNA binding"/>
    <property type="evidence" value="ECO:0007669"/>
    <property type="project" value="InterPro"/>
</dbReference>
<dbReference type="GO" id="GO:0033897">
    <property type="term" value="F:ribonuclease T2 activity"/>
    <property type="evidence" value="ECO:0007669"/>
    <property type="project" value="InterPro"/>
</dbReference>
<name>A0A485K6J2_9STRA</name>
<evidence type="ECO:0000256" key="2">
    <source>
        <dbReference type="SAM" id="SignalP"/>
    </source>
</evidence>
<keyword evidence="2" id="KW-0732">Signal</keyword>
<dbReference type="EMBL" id="CAADRA010000187">
    <property type="protein sequence ID" value="VFT79162.1"/>
    <property type="molecule type" value="Genomic_DNA"/>
</dbReference>
<keyword evidence="6" id="KW-1185">Reference proteome</keyword>
<dbReference type="PANTHER" id="PTHR45694">
    <property type="entry name" value="GLUTAREDOXIN 2"/>
    <property type="match status" value="1"/>
</dbReference>
<dbReference type="PROSITE" id="PS51354">
    <property type="entry name" value="GLUTAREDOXIN_2"/>
    <property type="match status" value="1"/>
</dbReference>
<dbReference type="InterPro" id="IPR036249">
    <property type="entry name" value="Thioredoxin-like_sf"/>
</dbReference>
<dbReference type="InterPro" id="IPR014025">
    <property type="entry name" value="Glutaredoxin_subgr"/>
</dbReference>
<dbReference type="SUPFAM" id="SSF52833">
    <property type="entry name" value="Thioredoxin-like"/>
    <property type="match status" value="1"/>
</dbReference>
<evidence type="ECO:0000313" key="6">
    <source>
        <dbReference type="Proteomes" id="UP000332933"/>
    </source>
</evidence>
<feature type="region of interest" description="Disordered" evidence="1">
    <location>
        <begin position="242"/>
        <end position="289"/>
    </location>
</feature>
<feature type="domain" description="Glutaredoxin" evidence="3">
    <location>
        <begin position="307"/>
        <end position="372"/>
    </location>
</feature>
<accession>A0A485K6J2</accession>
<dbReference type="SUPFAM" id="SSF55895">
    <property type="entry name" value="Ribonuclease Rh-like"/>
    <property type="match status" value="1"/>
</dbReference>
<dbReference type="EMBL" id="VJMH01000187">
    <property type="protein sequence ID" value="KAF0718019.1"/>
    <property type="molecule type" value="Genomic_DNA"/>
</dbReference>
<reference evidence="5 6" key="1">
    <citation type="submission" date="2019-03" db="EMBL/GenBank/DDBJ databases">
        <authorList>
            <person name="Gaulin E."/>
            <person name="Dumas B."/>
        </authorList>
    </citation>
    <scope>NUCLEOTIDE SEQUENCE [LARGE SCALE GENOMIC DNA]</scope>
    <source>
        <strain evidence="5">CBS 568.67</strain>
    </source>
</reference>
<dbReference type="GO" id="GO:0005737">
    <property type="term" value="C:cytoplasm"/>
    <property type="evidence" value="ECO:0007669"/>
    <property type="project" value="TreeGrafter"/>
</dbReference>
<dbReference type="InterPro" id="IPR002109">
    <property type="entry name" value="Glutaredoxin"/>
</dbReference>
<feature type="chain" id="PRO_5033436600" evidence="2">
    <location>
        <begin position="21"/>
        <end position="397"/>
    </location>
</feature>
<evidence type="ECO:0000313" key="4">
    <source>
        <dbReference type="EMBL" id="KAF0718019.1"/>
    </source>
</evidence>
<dbReference type="PANTHER" id="PTHR45694:SF18">
    <property type="entry name" value="GLUTAREDOXIN-1-RELATED"/>
    <property type="match status" value="1"/>
</dbReference>
<dbReference type="InterPro" id="IPR036430">
    <property type="entry name" value="RNase_T2-like_sf"/>
</dbReference>
<dbReference type="PRINTS" id="PR00160">
    <property type="entry name" value="GLUTAREDOXIN"/>
</dbReference>
<reference evidence="4" key="2">
    <citation type="submission" date="2019-06" db="EMBL/GenBank/DDBJ databases">
        <title>Genomics analysis of Aphanomyces spp. identifies a new class of oomycete effector associated with host adaptation.</title>
        <authorList>
            <person name="Gaulin E."/>
        </authorList>
    </citation>
    <scope>NUCLEOTIDE SEQUENCE</scope>
    <source>
        <strain evidence="4">CBS 578.67</strain>
    </source>
</reference>
<evidence type="ECO:0000259" key="3">
    <source>
        <dbReference type="Pfam" id="PF00462"/>
    </source>
</evidence>
<dbReference type="AlphaFoldDB" id="A0A485K6J2"/>
<dbReference type="Gene3D" id="3.90.730.10">
    <property type="entry name" value="Ribonuclease T2-like"/>
    <property type="match status" value="1"/>
</dbReference>
<gene>
    <name evidence="5" type="primary">Aste57867_1957</name>
    <name evidence="4" type="ORF">As57867_001955</name>
    <name evidence="5" type="ORF">ASTE57867_1957</name>
</gene>
<protein>
    <submittedName>
        <fullName evidence="5">Aste57867_1957 protein</fullName>
    </submittedName>
</protein>
<dbReference type="GO" id="GO:0015038">
    <property type="term" value="F:glutathione disulfide oxidoreductase activity"/>
    <property type="evidence" value="ECO:0007669"/>
    <property type="project" value="TreeGrafter"/>
</dbReference>
<dbReference type="Proteomes" id="UP000332933">
    <property type="component" value="Unassembled WGS sequence"/>
</dbReference>
<evidence type="ECO:0000313" key="5">
    <source>
        <dbReference type="EMBL" id="VFT79162.1"/>
    </source>
</evidence>
<dbReference type="OrthoDB" id="74893at2759"/>